<reference evidence="2" key="1">
    <citation type="submission" date="2020-03" db="EMBL/GenBank/DDBJ databases">
        <title>Draft sequencing of Paenibacilllus sp. S3N08.</title>
        <authorList>
            <person name="Kim D.-U."/>
        </authorList>
    </citation>
    <scope>NUCLEOTIDE SEQUENCE</scope>
    <source>
        <strain evidence="2">S3N08</strain>
    </source>
</reference>
<accession>A0ABX0JF33</accession>
<gene>
    <name evidence="2" type="ORF">G9U52_23700</name>
</gene>
<feature type="region of interest" description="Disordered" evidence="1">
    <location>
        <begin position="46"/>
        <end position="68"/>
    </location>
</feature>
<evidence type="ECO:0000313" key="2">
    <source>
        <dbReference type="EMBL" id="NHN32829.1"/>
    </source>
</evidence>
<organism evidence="2 3">
    <name type="scientific">Paenibacillus agricola</name>
    <dbReference type="NCBI Taxonomy" id="2716264"/>
    <lineage>
        <taxon>Bacteria</taxon>
        <taxon>Bacillati</taxon>
        <taxon>Bacillota</taxon>
        <taxon>Bacilli</taxon>
        <taxon>Bacillales</taxon>
        <taxon>Paenibacillaceae</taxon>
        <taxon>Paenibacillus</taxon>
    </lineage>
</organism>
<comment type="caution">
    <text evidence="2">The sequence shown here is derived from an EMBL/GenBank/DDBJ whole genome shotgun (WGS) entry which is preliminary data.</text>
</comment>
<evidence type="ECO:0000256" key="1">
    <source>
        <dbReference type="SAM" id="MobiDB-lite"/>
    </source>
</evidence>
<evidence type="ECO:0000313" key="3">
    <source>
        <dbReference type="Proteomes" id="UP001165962"/>
    </source>
</evidence>
<protein>
    <submittedName>
        <fullName evidence="2">Uncharacterized protein</fullName>
    </submittedName>
</protein>
<dbReference type="EMBL" id="JAAOIW010000009">
    <property type="protein sequence ID" value="NHN32829.1"/>
    <property type="molecule type" value="Genomic_DNA"/>
</dbReference>
<proteinExistence type="predicted"/>
<sequence>MPKWLVANWDLYPRLSRASGDAIIPALSTRICNGRFELRKRWANASMEDGSKRSNDSNSTPGILETEA</sequence>
<keyword evidence="3" id="KW-1185">Reference proteome</keyword>
<dbReference type="Proteomes" id="UP001165962">
    <property type="component" value="Unassembled WGS sequence"/>
</dbReference>
<name>A0ABX0JF33_9BACL</name>